<feature type="domain" description="Methyltransferase" evidence="2">
    <location>
        <begin position="70"/>
        <end position="174"/>
    </location>
</feature>
<feature type="transmembrane region" description="Helical" evidence="1">
    <location>
        <begin position="6"/>
        <end position="27"/>
    </location>
</feature>
<dbReference type="CDD" id="cd02440">
    <property type="entry name" value="AdoMet_MTases"/>
    <property type="match status" value="1"/>
</dbReference>
<organism evidence="3">
    <name type="scientific">uncultured Rubrobacteraceae bacterium</name>
    <dbReference type="NCBI Taxonomy" id="349277"/>
    <lineage>
        <taxon>Bacteria</taxon>
        <taxon>Bacillati</taxon>
        <taxon>Actinomycetota</taxon>
        <taxon>Rubrobacteria</taxon>
        <taxon>Rubrobacterales</taxon>
        <taxon>Rubrobacteraceae</taxon>
        <taxon>environmental samples</taxon>
    </lineage>
</organism>
<evidence type="ECO:0000259" key="2">
    <source>
        <dbReference type="Pfam" id="PF13649"/>
    </source>
</evidence>
<dbReference type="InterPro" id="IPR029063">
    <property type="entry name" value="SAM-dependent_MTases_sf"/>
</dbReference>
<dbReference type="Pfam" id="PF13649">
    <property type="entry name" value="Methyltransf_25"/>
    <property type="match status" value="1"/>
</dbReference>
<sequence>MELGKTARYASATAALAVLASSFVFVLRERRRPTPLSPRLFFLLENPLTGAFVGAPLLVGRLGLAPGMDVLDAGCGPGRLTVPLAEAVGPGGWVVALDGQPAMLGRLEGRLRAEGVRNVRPLLGKLGEGALLGEGAPVVGQGGFDRAVLAMVLGEVRDRAGALRELHGALRPGGVLSVTEIFGDPHHLAARMVLKEAEAAGFRLAGRFGSFPAYTLNFEKEPVLPQGTSG</sequence>
<dbReference type="SUPFAM" id="SSF53335">
    <property type="entry name" value="S-adenosyl-L-methionine-dependent methyltransferases"/>
    <property type="match status" value="1"/>
</dbReference>
<dbReference type="AlphaFoldDB" id="A0A6J4RK91"/>
<keyword evidence="1" id="KW-0472">Membrane</keyword>
<protein>
    <recommendedName>
        <fullName evidence="2">Methyltransferase domain-containing protein</fullName>
    </recommendedName>
</protein>
<evidence type="ECO:0000256" key="1">
    <source>
        <dbReference type="SAM" id="Phobius"/>
    </source>
</evidence>
<evidence type="ECO:0000313" key="3">
    <source>
        <dbReference type="EMBL" id="CAA9475699.1"/>
    </source>
</evidence>
<gene>
    <name evidence="3" type="ORF">AVDCRST_MAG02-4092</name>
</gene>
<dbReference type="EMBL" id="CADCVH010000114">
    <property type="protein sequence ID" value="CAA9475699.1"/>
    <property type="molecule type" value="Genomic_DNA"/>
</dbReference>
<accession>A0A6J4RK91</accession>
<reference evidence="3" key="1">
    <citation type="submission" date="2020-02" db="EMBL/GenBank/DDBJ databases">
        <authorList>
            <person name="Meier V. D."/>
        </authorList>
    </citation>
    <scope>NUCLEOTIDE SEQUENCE</scope>
    <source>
        <strain evidence="3">AVDCRST_MAG02</strain>
    </source>
</reference>
<name>A0A6J4RK91_9ACTN</name>
<proteinExistence type="predicted"/>
<dbReference type="Gene3D" id="3.40.50.150">
    <property type="entry name" value="Vaccinia Virus protein VP39"/>
    <property type="match status" value="1"/>
</dbReference>
<keyword evidence="1" id="KW-1133">Transmembrane helix</keyword>
<dbReference type="InterPro" id="IPR041698">
    <property type="entry name" value="Methyltransf_25"/>
</dbReference>
<keyword evidence="1" id="KW-0812">Transmembrane</keyword>